<name>A0A5J5BC01_9ASTE</name>
<feature type="compositionally biased region" description="Acidic residues" evidence="1">
    <location>
        <begin position="231"/>
        <end position="240"/>
    </location>
</feature>
<proteinExistence type="predicted"/>
<feature type="region of interest" description="Disordered" evidence="1">
    <location>
        <begin position="1"/>
        <end position="57"/>
    </location>
</feature>
<feature type="compositionally biased region" description="Basic and acidic residues" evidence="1">
    <location>
        <begin position="23"/>
        <end position="35"/>
    </location>
</feature>
<dbReference type="AlphaFoldDB" id="A0A5J5BC01"/>
<gene>
    <name evidence="2" type="ORF">F0562_028354</name>
</gene>
<sequence>MRQLEARTRSPENGLRRPATRVRLPDMDVRRRPDGDTTTVVGMDIPSSLEGSWTQHRTQNRKLLDSMATKMKRRGFKGHRFNRSVGLQQLGQSHGLSINTFSGPHTLGHVNKRRATIYGRGQPNTLGSVINRDGPHRSGQDQGLPNTSQIGLHGLGQGKKRWAARKKRGQPILTVIKGLANGSLNLAQRSGKILGAQSVLTETSPGHSLADHHVQSHALHTEHSTLPQEQSSDEAALDTETEQRPGRYMKSSIEIRSNNGHTVIIIE</sequence>
<evidence type="ECO:0000256" key="1">
    <source>
        <dbReference type="SAM" id="MobiDB-lite"/>
    </source>
</evidence>
<feature type="compositionally biased region" description="Basic and acidic residues" evidence="1">
    <location>
        <begin position="209"/>
        <end position="223"/>
    </location>
</feature>
<dbReference type="Proteomes" id="UP000325577">
    <property type="component" value="Linkage Group LG15"/>
</dbReference>
<evidence type="ECO:0000313" key="2">
    <source>
        <dbReference type="EMBL" id="KAA8538751.1"/>
    </source>
</evidence>
<reference evidence="2 3" key="1">
    <citation type="submission" date="2019-09" db="EMBL/GenBank/DDBJ databases">
        <title>A chromosome-level genome assembly of the Chinese tupelo Nyssa sinensis.</title>
        <authorList>
            <person name="Yang X."/>
            <person name="Kang M."/>
            <person name="Yang Y."/>
            <person name="Xiong H."/>
            <person name="Wang M."/>
            <person name="Zhang Z."/>
            <person name="Wang Z."/>
            <person name="Wu H."/>
            <person name="Ma T."/>
            <person name="Liu J."/>
            <person name="Xi Z."/>
        </authorList>
    </citation>
    <scope>NUCLEOTIDE SEQUENCE [LARGE SCALE GENOMIC DNA]</scope>
    <source>
        <strain evidence="2">J267</strain>
        <tissue evidence="2">Leaf</tissue>
    </source>
</reference>
<evidence type="ECO:0000313" key="3">
    <source>
        <dbReference type="Proteomes" id="UP000325577"/>
    </source>
</evidence>
<protein>
    <submittedName>
        <fullName evidence="2">Uncharacterized protein</fullName>
    </submittedName>
</protein>
<organism evidence="2 3">
    <name type="scientific">Nyssa sinensis</name>
    <dbReference type="NCBI Taxonomy" id="561372"/>
    <lineage>
        <taxon>Eukaryota</taxon>
        <taxon>Viridiplantae</taxon>
        <taxon>Streptophyta</taxon>
        <taxon>Embryophyta</taxon>
        <taxon>Tracheophyta</taxon>
        <taxon>Spermatophyta</taxon>
        <taxon>Magnoliopsida</taxon>
        <taxon>eudicotyledons</taxon>
        <taxon>Gunneridae</taxon>
        <taxon>Pentapetalae</taxon>
        <taxon>asterids</taxon>
        <taxon>Cornales</taxon>
        <taxon>Nyssaceae</taxon>
        <taxon>Nyssa</taxon>
    </lineage>
</organism>
<feature type="region of interest" description="Disordered" evidence="1">
    <location>
        <begin position="119"/>
        <end position="166"/>
    </location>
</feature>
<feature type="region of interest" description="Disordered" evidence="1">
    <location>
        <begin position="204"/>
        <end position="251"/>
    </location>
</feature>
<dbReference type="EMBL" id="CM018038">
    <property type="protein sequence ID" value="KAA8538751.1"/>
    <property type="molecule type" value="Genomic_DNA"/>
</dbReference>
<keyword evidence="3" id="KW-1185">Reference proteome</keyword>
<accession>A0A5J5BC01</accession>
<feature type="compositionally biased region" description="Polar residues" evidence="1">
    <location>
        <begin position="140"/>
        <end position="150"/>
    </location>
</feature>
<feature type="compositionally biased region" description="Basic and acidic residues" evidence="1">
    <location>
        <begin position="1"/>
        <end position="10"/>
    </location>
</feature>